<dbReference type="GO" id="GO:0008270">
    <property type="term" value="F:zinc ion binding"/>
    <property type="evidence" value="ECO:0007669"/>
    <property type="project" value="InterPro"/>
</dbReference>
<keyword evidence="2" id="KW-0808">Transferase</keyword>
<dbReference type="PANTHER" id="PTHR34047:SF10">
    <property type="entry name" value="GROUP II INTRON-ASSOCIATED OPEN READING FRAME"/>
    <property type="match status" value="1"/>
</dbReference>
<dbReference type="InterPro" id="IPR003615">
    <property type="entry name" value="HNH_nuc"/>
</dbReference>
<dbReference type="AlphaFoldDB" id="A0A1Z4KX36"/>
<dbReference type="Pfam" id="PF08388">
    <property type="entry name" value="GIIM"/>
    <property type="match status" value="1"/>
</dbReference>
<dbReference type="SUPFAM" id="SSF56672">
    <property type="entry name" value="DNA/RNA polymerases"/>
    <property type="match status" value="1"/>
</dbReference>
<dbReference type="InterPro" id="IPR051083">
    <property type="entry name" value="GrpII_Intron_Splice-Mob/Def"/>
</dbReference>
<dbReference type="GO" id="GO:0003676">
    <property type="term" value="F:nucleic acid binding"/>
    <property type="evidence" value="ECO:0007669"/>
    <property type="project" value="InterPro"/>
</dbReference>
<keyword evidence="2" id="KW-0614">Plasmid</keyword>
<dbReference type="NCBIfam" id="TIGR04416">
    <property type="entry name" value="group_II_RT_mat"/>
    <property type="match status" value="1"/>
</dbReference>
<dbReference type="Proteomes" id="UP000217507">
    <property type="component" value="Plasmid Plasmid4 dna"/>
</dbReference>
<dbReference type="CDD" id="cd00085">
    <property type="entry name" value="HNHc"/>
    <property type="match status" value="1"/>
</dbReference>
<evidence type="ECO:0000313" key="3">
    <source>
        <dbReference type="Proteomes" id="UP000217507"/>
    </source>
</evidence>
<evidence type="ECO:0000259" key="1">
    <source>
        <dbReference type="PROSITE" id="PS50878"/>
    </source>
</evidence>
<name>A0A1Z4KX36_ANAVA</name>
<proteinExistence type="predicted"/>
<dbReference type="InterPro" id="IPR013597">
    <property type="entry name" value="Mat_intron_G2"/>
</dbReference>
<dbReference type="Pfam" id="PF13655">
    <property type="entry name" value="RVT_N"/>
    <property type="match status" value="1"/>
</dbReference>
<dbReference type="GO" id="GO:0003964">
    <property type="term" value="F:RNA-directed DNA polymerase activity"/>
    <property type="evidence" value="ECO:0007669"/>
    <property type="project" value="UniProtKB-KW"/>
</dbReference>
<feature type="domain" description="Reverse transcriptase" evidence="1">
    <location>
        <begin position="101"/>
        <end position="352"/>
    </location>
</feature>
<organism evidence="2 3">
    <name type="scientific">Trichormus variabilis NIES-23</name>
    <dbReference type="NCBI Taxonomy" id="1973479"/>
    <lineage>
        <taxon>Bacteria</taxon>
        <taxon>Bacillati</taxon>
        <taxon>Cyanobacteriota</taxon>
        <taxon>Cyanophyceae</taxon>
        <taxon>Nostocales</taxon>
        <taxon>Nostocaceae</taxon>
        <taxon>Trichormus</taxon>
    </lineage>
</organism>
<sequence length="600" mass="68568">MTWIVEVQVAMYTSKTSFKTTVEWNAIPWQKLERKVFKLQKRIYKASQRGDVKAVRQLQKTLLHSWSAKCLAVRRVTQDNRGKKTAGVDGRKNLSPKARLILVQSMKLGDKASPTRRVWIPKPGSSGEKRPLSIPTLYDRALQSLVKLALEPEWEARFEPNSFGFRPGRNAHDAMKAIFNTIKFKPKYVLDADIAKCFDKIDHNVLLSKLNTFPTISRQIRAWLKAGVIDFSEYALREKSDHTTSMGVPQGGTISPLLANIALHGMENRIKQVALTLPGCKSENRQAISLIRFADDFVILHKDLAVIQRCQQIISEWLSELGLELKPSKTRISHTLNMYEGKVGFDFLGFTVRQFPVGKYHSGKSSSGKLLGYKTLITPSKAKLKIHAQKIGKLIDEHKAVPQSDLIAHLNPVIRGWTNYYSCVVSKRIFNQADTTLFSQLKAWAEHRHPNKSSRWSCQKYWQTVGSDNWVFKPHNQKIRLLKHRETRIVRHIQVKGSRSPFDGDWVYWSSRMGKHPEAPIRVATLLKMQKGKCTHCGLFFHHEDLMEIDHKIPRSQGGKDSYDNLQLLHGHCHDAKTAEDKCAVTVPELDEDYLNLNPF</sequence>
<dbReference type="InterPro" id="IPR025960">
    <property type="entry name" value="RVT_N"/>
</dbReference>
<gene>
    <name evidence="2" type="ORF">NIES23_63040</name>
</gene>
<reference evidence="2 3" key="1">
    <citation type="submission" date="2017-06" db="EMBL/GenBank/DDBJ databases">
        <title>Genome sequencing of cyanobaciteial culture collection at National Institute for Environmental Studies (NIES).</title>
        <authorList>
            <person name="Hirose Y."/>
            <person name="Shimura Y."/>
            <person name="Fujisawa T."/>
            <person name="Nakamura Y."/>
            <person name="Kawachi M."/>
        </authorList>
    </citation>
    <scope>NUCLEOTIDE SEQUENCE [LARGE SCALE GENOMIC DNA]</scope>
    <source>
        <strain evidence="2 3">NIES-23</strain>
        <plasmid evidence="3">Plasmid Plasmid4 dna</plasmid>
    </source>
</reference>
<evidence type="ECO:0000313" key="2">
    <source>
        <dbReference type="EMBL" id="BAY73452.1"/>
    </source>
</evidence>
<protein>
    <submittedName>
        <fullName evidence="2">Reverse transcriptase homolog</fullName>
    </submittedName>
</protein>
<keyword evidence="2" id="KW-0695">RNA-directed DNA polymerase</keyword>
<dbReference type="CDD" id="cd01651">
    <property type="entry name" value="RT_G2_intron"/>
    <property type="match status" value="1"/>
</dbReference>
<dbReference type="InterPro" id="IPR043502">
    <property type="entry name" value="DNA/RNA_pol_sf"/>
</dbReference>
<dbReference type="PANTHER" id="PTHR34047">
    <property type="entry name" value="NUCLEAR INTRON MATURASE 1, MITOCHONDRIAL-RELATED"/>
    <property type="match status" value="1"/>
</dbReference>
<accession>A0A1Z4KX36</accession>
<dbReference type="InterPro" id="IPR000477">
    <property type="entry name" value="RT_dom"/>
</dbReference>
<geneLocation type="plasmid" evidence="2">
    <name>plasmid4</name>
</geneLocation>
<keyword evidence="2" id="KW-0548">Nucleotidyltransferase</keyword>
<dbReference type="InterPro" id="IPR002711">
    <property type="entry name" value="HNH"/>
</dbReference>
<dbReference type="Pfam" id="PF01844">
    <property type="entry name" value="HNH"/>
    <property type="match status" value="1"/>
</dbReference>
<dbReference type="SMART" id="SM00507">
    <property type="entry name" value="HNHc"/>
    <property type="match status" value="1"/>
</dbReference>
<dbReference type="InterPro" id="IPR030931">
    <property type="entry name" value="Group_II_RT_mat"/>
</dbReference>
<dbReference type="GO" id="GO:0004519">
    <property type="term" value="F:endonuclease activity"/>
    <property type="evidence" value="ECO:0007669"/>
    <property type="project" value="InterPro"/>
</dbReference>
<dbReference type="Pfam" id="PF00078">
    <property type="entry name" value="RVT_1"/>
    <property type="match status" value="1"/>
</dbReference>
<dbReference type="PROSITE" id="PS50878">
    <property type="entry name" value="RT_POL"/>
    <property type="match status" value="1"/>
</dbReference>
<dbReference type="EMBL" id="AP018220">
    <property type="protein sequence ID" value="BAY73452.1"/>
    <property type="molecule type" value="Genomic_DNA"/>
</dbReference>
<dbReference type="Gene3D" id="1.10.30.50">
    <property type="match status" value="1"/>
</dbReference>